<name>A0A382HGP2_9ZZZZ</name>
<dbReference type="Pfam" id="PF01315">
    <property type="entry name" value="Ald_Xan_dh_C"/>
    <property type="match status" value="1"/>
</dbReference>
<reference evidence="2" key="1">
    <citation type="submission" date="2018-05" db="EMBL/GenBank/DDBJ databases">
        <authorList>
            <person name="Lanie J.A."/>
            <person name="Ng W.-L."/>
            <person name="Kazmierczak K.M."/>
            <person name="Andrzejewski T.M."/>
            <person name="Davidsen T.M."/>
            <person name="Wayne K.J."/>
            <person name="Tettelin H."/>
            <person name="Glass J.I."/>
            <person name="Rusch D."/>
            <person name="Podicherti R."/>
            <person name="Tsui H.-C.T."/>
            <person name="Winkler M.E."/>
        </authorList>
    </citation>
    <scope>NUCLEOTIDE SEQUENCE</scope>
</reference>
<gene>
    <name evidence="2" type="ORF">METZ01_LOCUS239324</name>
</gene>
<dbReference type="Gene3D" id="3.30.365.10">
    <property type="entry name" value="Aldehyde oxidase/xanthine dehydrogenase, molybdopterin binding domain"/>
    <property type="match status" value="2"/>
</dbReference>
<dbReference type="PANTHER" id="PTHR11908">
    <property type="entry name" value="XANTHINE DEHYDROGENASE"/>
    <property type="match status" value="1"/>
</dbReference>
<dbReference type="InterPro" id="IPR036856">
    <property type="entry name" value="Ald_Oxase/Xan_DH_a/b_sf"/>
</dbReference>
<sequence length="364" mass="38530">MAENIVLSNTEYKVVGTRPIRPDGTDKVTGRAKYGGDYQTAGILYGKVLRSSHAHARIKSIDTSKALAMTGVEAVLTGADMPGANKDGASRGTQMASDNLMARGKAVYKGHAIAAVAAVNQHVAEAAVALIKVDFEVLPPVMDVRQAMADDSPLIQEDLTTTDLGERTDKKSNIATHVQFTQGDIEKGFAAADVIVEREFTNKMVHQGYIEPQTASAIWNESGEITIWTSTQGAFTARDAIAPILDMPVSKIKVVPMEIGGGFGGKIPVYLEPIAALLSKKSGRTVKMTMTRAETFESTGPTSGTYMKVKMGATSAGDIIAAQAYLAYEAGGFPGSLVGAGAQCIFAPYDIENMQADGYDVLVN</sequence>
<feature type="domain" description="Aldehyde oxidase/xanthine dehydrogenase a/b hammerhead" evidence="1">
    <location>
        <begin position="29"/>
        <end position="139"/>
    </location>
</feature>
<feature type="non-terminal residue" evidence="2">
    <location>
        <position position="364"/>
    </location>
</feature>
<protein>
    <recommendedName>
        <fullName evidence="1">Aldehyde oxidase/xanthine dehydrogenase a/b hammerhead domain-containing protein</fullName>
    </recommendedName>
</protein>
<dbReference type="SUPFAM" id="SSF56003">
    <property type="entry name" value="Molybdenum cofactor-binding domain"/>
    <property type="match status" value="1"/>
</dbReference>
<dbReference type="InterPro" id="IPR008274">
    <property type="entry name" value="AldOxase/xan_DH_MoCoBD1"/>
</dbReference>
<dbReference type="PANTHER" id="PTHR11908:SF157">
    <property type="entry name" value="XANTHINE DEHYDROGENASE SUBUNIT D-RELATED"/>
    <property type="match status" value="1"/>
</dbReference>
<dbReference type="AlphaFoldDB" id="A0A382HGP2"/>
<dbReference type="InterPro" id="IPR016208">
    <property type="entry name" value="Ald_Oxase/xanthine_DH-like"/>
</dbReference>
<dbReference type="GO" id="GO:0005506">
    <property type="term" value="F:iron ion binding"/>
    <property type="evidence" value="ECO:0007669"/>
    <property type="project" value="InterPro"/>
</dbReference>
<dbReference type="Pfam" id="PF02738">
    <property type="entry name" value="MoCoBD_1"/>
    <property type="match status" value="1"/>
</dbReference>
<evidence type="ECO:0000313" key="2">
    <source>
        <dbReference type="EMBL" id="SVB86470.1"/>
    </source>
</evidence>
<dbReference type="Gene3D" id="3.90.1170.50">
    <property type="entry name" value="Aldehyde oxidase/xanthine dehydrogenase, a/b hammerhead"/>
    <property type="match status" value="1"/>
</dbReference>
<dbReference type="SMART" id="SM01008">
    <property type="entry name" value="Ald_Xan_dh_C"/>
    <property type="match status" value="1"/>
</dbReference>
<organism evidence="2">
    <name type="scientific">marine metagenome</name>
    <dbReference type="NCBI Taxonomy" id="408172"/>
    <lineage>
        <taxon>unclassified sequences</taxon>
        <taxon>metagenomes</taxon>
        <taxon>ecological metagenomes</taxon>
    </lineage>
</organism>
<evidence type="ECO:0000259" key="1">
    <source>
        <dbReference type="SMART" id="SM01008"/>
    </source>
</evidence>
<accession>A0A382HGP2</accession>
<dbReference type="GO" id="GO:0016491">
    <property type="term" value="F:oxidoreductase activity"/>
    <property type="evidence" value="ECO:0007669"/>
    <property type="project" value="InterPro"/>
</dbReference>
<dbReference type="InterPro" id="IPR000674">
    <property type="entry name" value="Ald_Oxase/Xan_DH_a/b"/>
</dbReference>
<dbReference type="InterPro" id="IPR037165">
    <property type="entry name" value="AldOxase/xan_DH_Mopterin-bd_sf"/>
</dbReference>
<dbReference type="SUPFAM" id="SSF54665">
    <property type="entry name" value="CO dehydrogenase molybdoprotein N-domain-like"/>
    <property type="match status" value="1"/>
</dbReference>
<proteinExistence type="predicted"/>
<dbReference type="EMBL" id="UINC01061175">
    <property type="protein sequence ID" value="SVB86470.1"/>
    <property type="molecule type" value="Genomic_DNA"/>
</dbReference>